<dbReference type="GO" id="GO:0000281">
    <property type="term" value="P:mitotic cytokinesis"/>
    <property type="evidence" value="ECO:0007669"/>
    <property type="project" value="TreeGrafter"/>
</dbReference>
<reference evidence="2" key="1">
    <citation type="submission" date="2021-06" db="EMBL/GenBank/DDBJ databases">
        <title>Parelaphostrongylus tenuis whole genome reference sequence.</title>
        <authorList>
            <person name="Garwood T.J."/>
            <person name="Larsen P.A."/>
            <person name="Fountain-Jones N.M."/>
            <person name="Garbe J.R."/>
            <person name="Macchietto M.G."/>
            <person name="Kania S.A."/>
            <person name="Gerhold R.W."/>
            <person name="Richards J.E."/>
            <person name="Wolf T.M."/>
        </authorList>
    </citation>
    <scope>NUCLEOTIDE SEQUENCE</scope>
    <source>
        <strain evidence="2">MNPRO001-30</strain>
        <tissue evidence="2">Meninges</tissue>
    </source>
</reference>
<dbReference type="Gene3D" id="3.40.50.10190">
    <property type="entry name" value="BRCT domain"/>
    <property type="match status" value="2"/>
</dbReference>
<dbReference type="PANTHER" id="PTHR16777">
    <property type="entry name" value="PROTEIN ECT2"/>
    <property type="match status" value="1"/>
</dbReference>
<proteinExistence type="predicted"/>
<dbReference type="GO" id="GO:0005938">
    <property type="term" value="C:cell cortex"/>
    <property type="evidence" value="ECO:0007669"/>
    <property type="project" value="TreeGrafter"/>
</dbReference>
<evidence type="ECO:0000313" key="2">
    <source>
        <dbReference type="EMBL" id="KAJ1348259.1"/>
    </source>
</evidence>
<gene>
    <name evidence="2" type="ORF">KIN20_003517</name>
</gene>
<organism evidence="2 3">
    <name type="scientific">Parelaphostrongylus tenuis</name>
    <name type="common">Meningeal worm</name>
    <dbReference type="NCBI Taxonomy" id="148309"/>
    <lineage>
        <taxon>Eukaryota</taxon>
        <taxon>Metazoa</taxon>
        <taxon>Ecdysozoa</taxon>
        <taxon>Nematoda</taxon>
        <taxon>Chromadorea</taxon>
        <taxon>Rhabditida</taxon>
        <taxon>Rhabditina</taxon>
        <taxon>Rhabditomorpha</taxon>
        <taxon>Strongyloidea</taxon>
        <taxon>Metastrongylidae</taxon>
        <taxon>Parelaphostrongylus</taxon>
    </lineage>
</organism>
<feature type="domain" description="BRCT" evidence="1">
    <location>
        <begin position="101"/>
        <end position="189"/>
    </location>
</feature>
<dbReference type="PANTHER" id="PTHR16777:SF2">
    <property type="entry name" value="PROTEIN ECT2"/>
    <property type="match status" value="1"/>
</dbReference>
<dbReference type="GO" id="GO:0007399">
    <property type="term" value="P:nervous system development"/>
    <property type="evidence" value="ECO:0007669"/>
    <property type="project" value="TreeGrafter"/>
</dbReference>
<name>A0AAD5MIH8_PARTN</name>
<dbReference type="Proteomes" id="UP001196413">
    <property type="component" value="Unassembled WGS sequence"/>
</dbReference>
<dbReference type="Pfam" id="PF00533">
    <property type="entry name" value="BRCT"/>
    <property type="match status" value="1"/>
</dbReference>
<protein>
    <recommendedName>
        <fullName evidence="1">BRCT domain-containing protein</fullName>
    </recommendedName>
</protein>
<dbReference type="PROSITE" id="PS50172">
    <property type="entry name" value="BRCT"/>
    <property type="match status" value="2"/>
</dbReference>
<dbReference type="GO" id="GO:0005634">
    <property type="term" value="C:nucleus"/>
    <property type="evidence" value="ECO:0007669"/>
    <property type="project" value="InterPro"/>
</dbReference>
<sequence length="368" mass="42367">MIMSSKRTVTKVRLVDVGFDTSELANLLKDIYGCEILSEDSGKDDDIGGEEIVHIFSDFDSEAFREFVERSPEKLVISSTLVRSSYRQSEPLPFPRPRRPLYCEFLKNYNIVARASNQAEQSSWASIIRYMGGHVRQTPDTNTSFLVTDIAGGKAYRRQVSLGQKVLLPSWLEECWAHRDDLEFDPTNSEIISKYRIGVFEKLKIFVYGFSPDEEKDIKENVLQNRGLIVEDSLEATYCVVGTSTLDPSSLPTFKDQLLVTNEWVWTSINAQYCAKAEPYHPGPPYPQNAGGRYHPRRRHLPTWRLTALIILKQRDRKRVTTEPPIYACEYELFKNEVLWSRFSILHDATISNLMKMCVLPSQKPYQF</sequence>
<dbReference type="GO" id="GO:0005096">
    <property type="term" value="F:GTPase activator activity"/>
    <property type="evidence" value="ECO:0007669"/>
    <property type="project" value="InterPro"/>
</dbReference>
<dbReference type="EMBL" id="JAHQIW010000462">
    <property type="protein sequence ID" value="KAJ1348259.1"/>
    <property type="molecule type" value="Genomic_DNA"/>
</dbReference>
<accession>A0AAD5MIH8</accession>
<dbReference type="InterPro" id="IPR036420">
    <property type="entry name" value="BRCT_dom_sf"/>
</dbReference>
<dbReference type="GO" id="GO:2000431">
    <property type="term" value="P:regulation of cytokinesis, actomyosin contractile ring assembly"/>
    <property type="evidence" value="ECO:0007669"/>
    <property type="project" value="InterPro"/>
</dbReference>
<dbReference type="InterPro" id="IPR001357">
    <property type="entry name" value="BRCT_dom"/>
</dbReference>
<evidence type="ECO:0000259" key="1">
    <source>
        <dbReference type="PROSITE" id="PS50172"/>
    </source>
</evidence>
<dbReference type="SMART" id="SM00292">
    <property type="entry name" value="BRCT"/>
    <property type="match status" value="2"/>
</dbReference>
<dbReference type="SUPFAM" id="SSF52113">
    <property type="entry name" value="BRCT domain"/>
    <property type="match status" value="2"/>
</dbReference>
<dbReference type="InterPro" id="IPR026817">
    <property type="entry name" value="Ect2"/>
</dbReference>
<dbReference type="AlphaFoldDB" id="A0AAD5MIH8"/>
<dbReference type="GO" id="GO:0005085">
    <property type="term" value="F:guanyl-nucleotide exchange factor activity"/>
    <property type="evidence" value="ECO:0007669"/>
    <property type="project" value="InterPro"/>
</dbReference>
<evidence type="ECO:0000313" key="3">
    <source>
        <dbReference type="Proteomes" id="UP001196413"/>
    </source>
</evidence>
<comment type="caution">
    <text evidence="2">The sequence shown here is derived from an EMBL/GenBank/DDBJ whole genome shotgun (WGS) entry which is preliminary data.</text>
</comment>
<feature type="domain" description="BRCT" evidence="1">
    <location>
        <begin position="195"/>
        <end position="282"/>
    </location>
</feature>
<keyword evidence="3" id="KW-1185">Reference proteome</keyword>